<dbReference type="PANTHER" id="PTHR43179:SF12">
    <property type="entry name" value="GALACTOFURANOSYLTRANSFERASE GLFT2"/>
    <property type="match status" value="1"/>
</dbReference>
<dbReference type="RefSeq" id="WP_197989390.1">
    <property type="nucleotide sequence ID" value="NZ_JACYXC010000001.1"/>
</dbReference>
<organism evidence="5 6">
    <name type="scientific">Streptomyces pactum</name>
    <dbReference type="NCBI Taxonomy" id="68249"/>
    <lineage>
        <taxon>Bacteria</taxon>
        <taxon>Bacillati</taxon>
        <taxon>Actinomycetota</taxon>
        <taxon>Actinomycetes</taxon>
        <taxon>Kitasatosporales</taxon>
        <taxon>Streptomycetaceae</taxon>
        <taxon>Streptomyces</taxon>
    </lineage>
</organism>
<dbReference type="SUPFAM" id="SSF53448">
    <property type="entry name" value="Nucleotide-diphospho-sugar transferases"/>
    <property type="match status" value="1"/>
</dbReference>
<evidence type="ECO:0000256" key="2">
    <source>
        <dbReference type="ARBA" id="ARBA00006739"/>
    </source>
</evidence>
<evidence type="ECO:0000313" key="6">
    <source>
        <dbReference type="Proteomes" id="UP000807371"/>
    </source>
</evidence>
<sequence length="368" mass="40609">MPDSVGLSVIVPSHNGREAMTMRLIDTYIDSARYATLPSELVIVDSSDRDEAADLEKYCDRHGVRYLRGPRPAGVKRNQGVAAARYDALLFVDSDCMLTPASLREHERIFELPESVGAVTGAVDLHGPITPLWKVLDWSGMYSQCFDHPRQYEQVLWGVTANICVRRSAFERCGRFDEDIVTPVGGEDVDFGVRITESGFTIRTNPDALVRHAREHVTVRHVARSMLTYGRADTYLCQVHPERVETYVDPACAGAIGLAAGALLHRRKAPALAWGAAAWAVTALKRQTAQPYTPDQGEAPRVTGAADVPRRVAAGLLDTCFDVGRLAEAISVRRFDLLLKRFRYVDPESFIPRRAGSSTTQVASDADR</sequence>
<dbReference type="Gene3D" id="3.90.550.10">
    <property type="entry name" value="Spore Coat Polysaccharide Biosynthesis Protein SpsA, Chain A"/>
    <property type="match status" value="1"/>
</dbReference>
<keyword evidence="4" id="KW-0808">Transferase</keyword>
<comment type="similarity">
    <text evidence="2">Belongs to the glycosyltransferase 2 family.</text>
</comment>
<comment type="caution">
    <text evidence="5">The sequence shown here is derived from an EMBL/GenBank/DDBJ whole genome shotgun (WGS) entry which is preliminary data.</text>
</comment>
<accession>A0ABS0NL39</accession>
<reference evidence="5 6" key="1">
    <citation type="submission" date="2020-09" db="EMBL/GenBank/DDBJ databases">
        <title>Biosynthesis of the nuclear factor of activated T cells inhibitor NFAT-133 and its congeners in Streptomyces pactum.</title>
        <authorList>
            <person name="Zhou W."/>
            <person name="Posri P."/>
            <person name="Abugrain M.E."/>
            <person name="Weisberg A.J."/>
            <person name="Chang J.H."/>
            <person name="Mahmud T."/>
        </authorList>
    </citation>
    <scope>NUCLEOTIDE SEQUENCE [LARGE SCALE GENOMIC DNA]</scope>
    <source>
        <strain evidence="5 6">ATCC 27456</strain>
    </source>
</reference>
<dbReference type="Pfam" id="PF13641">
    <property type="entry name" value="Glyco_tranf_2_3"/>
    <property type="match status" value="1"/>
</dbReference>
<evidence type="ECO:0000313" key="5">
    <source>
        <dbReference type="EMBL" id="MBH5335907.1"/>
    </source>
</evidence>
<gene>
    <name evidence="5" type="ORF">IHE55_14380</name>
</gene>
<protein>
    <submittedName>
        <fullName evidence="5">Glycosyltransferase</fullName>
    </submittedName>
</protein>
<comment type="pathway">
    <text evidence="1">Cell wall biogenesis; cell wall polysaccharide biosynthesis.</text>
</comment>
<dbReference type="Proteomes" id="UP000807371">
    <property type="component" value="Unassembled WGS sequence"/>
</dbReference>
<dbReference type="PANTHER" id="PTHR43179">
    <property type="entry name" value="RHAMNOSYLTRANSFERASE WBBL"/>
    <property type="match status" value="1"/>
</dbReference>
<evidence type="ECO:0000256" key="1">
    <source>
        <dbReference type="ARBA" id="ARBA00004776"/>
    </source>
</evidence>
<evidence type="ECO:0000256" key="3">
    <source>
        <dbReference type="ARBA" id="ARBA00022676"/>
    </source>
</evidence>
<keyword evidence="3" id="KW-0328">Glycosyltransferase</keyword>
<evidence type="ECO:0000256" key="4">
    <source>
        <dbReference type="ARBA" id="ARBA00022679"/>
    </source>
</evidence>
<dbReference type="InterPro" id="IPR029044">
    <property type="entry name" value="Nucleotide-diphossugar_trans"/>
</dbReference>
<keyword evidence="6" id="KW-1185">Reference proteome</keyword>
<name>A0ABS0NL39_9ACTN</name>
<dbReference type="EMBL" id="JACYXC010000001">
    <property type="protein sequence ID" value="MBH5335907.1"/>
    <property type="molecule type" value="Genomic_DNA"/>
</dbReference>
<proteinExistence type="inferred from homology"/>